<feature type="compositionally biased region" description="Polar residues" evidence="1">
    <location>
        <begin position="720"/>
        <end position="731"/>
    </location>
</feature>
<dbReference type="OrthoDB" id="288590at2759"/>
<dbReference type="CDD" id="cd18186">
    <property type="entry name" value="BTB_POZ_ZBTB_KLHL-like"/>
    <property type="match status" value="1"/>
</dbReference>
<dbReference type="InterPro" id="IPR011333">
    <property type="entry name" value="SKP1/BTB/POZ_sf"/>
</dbReference>
<name>A0A5N5QLL8_9AGAM</name>
<feature type="compositionally biased region" description="Low complexity" evidence="1">
    <location>
        <begin position="775"/>
        <end position="786"/>
    </location>
</feature>
<feature type="domain" description="BTB" evidence="2">
    <location>
        <begin position="565"/>
        <end position="642"/>
    </location>
</feature>
<dbReference type="Proteomes" id="UP000383932">
    <property type="component" value="Unassembled WGS sequence"/>
</dbReference>
<feature type="compositionally biased region" description="Low complexity" evidence="1">
    <location>
        <begin position="229"/>
        <end position="252"/>
    </location>
</feature>
<dbReference type="GO" id="GO:0016788">
    <property type="term" value="F:hydrolase activity, acting on ester bonds"/>
    <property type="evidence" value="ECO:0007669"/>
    <property type="project" value="InterPro"/>
</dbReference>
<dbReference type="PROSITE" id="PS50097">
    <property type="entry name" value="BTB"/>
    <property type="match status" value="1"/>
</dbReference>
<feature type="compositionally biased region" description="Pro residues" evidence="1">
    <location>
        <begin position="825"/>
        <end position="841"/>
    </location>
</feature>
<dbReference type="PANTHER" id="PTHR24413">
    <property type="entry name" value="SPECKLE-TYPE POZ PROTEIN"/>
    <property type="match status" value="1"/>
</dbReference>
<dbReference type="Pfam" id="PF00657">
    <property type="entry name" value="Lipase_GDSL"/>
    <property type="match status" value="1"/>
</dbReference>
<accession>A0A5N5QLL8</accession>
<feature type="region of interest" description="Disordered" evidence="1">
    <location>
        <begin position="229"/>
        <end position="295"/>
    </location>
</feature>
<comment type="caution">
    <text evidence="3">The sequence shown here is derived from an EMBL/GenBank/DDBJ whole genome shotgun (WGS) entry which is preliminary data.</text>
</comment>
<feature type="compositionally biased region" description="Polar residues" evidence="1">
    <location>
        <begin position="744"/>
        <end position="759"/>
    </location>
</feature>
<sequence>MPLGIPFPGFTWTDGEQPNWVGHLIAGRAPEKPLLVYDFAQGGDTVENMAKKVSGPFQRLIETQGECNVHWKPANTLFVFWIGINDLARVNGSQEIEDRLEILFNCVQTVYNAGARAFLFIDVPPISRAPLVVKNKGHSLEVAARYDMWNKRLDEIVHAFSREYANADVHCSQYSSFQFLTEVLDDPTEYGFDAGDARKYGGGIWADHIHLTGAVHKLLAETMHPTSRSLRSYSTSSTASSPRPSTITSRPSFPWVPHPHPSALSQRYSPAPGPSSWDRDSSSSSTPWAMRQASNTPSLIGTSAVTENQTMRQWSFNAFEWQVHDVRGLKEYLDQWSMEQASTVAHANQGPSTDDASQNNAPELLRESPIIGDGKFKLEVCASCAPTESESSQESASSSDPRLSVFVTSLMLDYALHADTALCTTMMAAIKVRGDFAGERGARADWVWEFWDQEWTFRKESEFWECALPPLSTLLEHPRIAATNSFALCIQIHTPVGPQIPQQPSVYYVPKDLLEGIEASLDNSNTGDVQFICLERLDCASTPPGTLTPNSRRSSSDSSSHVMQLSSKLVARKRVIYAHSDILRTRGGGEYFSTMFSSAFSENATPAAGERKIHTVVVEEADFNTIYWMLKWVYGNWLLFQDDDDPRVVFNAMGQGQSVKWLPSSYTPGPSQGPPLSARQADEWDWQTLYRIDAPSEAGSLGQSLRSLVLDEPTPEVGHAQSTSQGSSVPRTESEIAPELSPRLPTTSAPRTSVRTASGTGVRRGNAKANTPAPSTRRTTGSGSTTAPFRSGGSGYASVSPHTSRYSHPHSHGHSHPHSHTLSPRPQPDPHPHPTPPPPPASALAVYQTAHRYGLPGLAQLALNHLMETITPQRAFALLLATRVWDELHALVEDYVVNTWDEVSRSEEFEACCREIAVGESSTGGGSRSVAA</sequence>
<reference evidence="3 4" key="1">
    <citation type="journal article" date="2019" name="Fungal Biol. Biotechnol.">
        <title>Draft genome sequence of fastidious pathogen Ceratobasidium theobromae, which causes vascular-streak dieback in Theobroma cacao.</title>
        <authorList>
            <person name="Ali S.S."/>
            <person name="Asman A."/>
            <person name="Shao J."/>
            <person name="Firmansyah A.P."/>
            <person name="Susilo A.W."/>
            <person name="Rosmana A."/>
            <person name="McMahon P."/>
            <person name="Junaid M."/>
            <person name="Guest D."/>
            <person name="Kheng T.Y."/>
            <person name="Meinhardt L.W."/>
            <person name="Bailey B.A."/>
        </authorList>
    </citation>
    <scope>NUCLEOTIDE SEQUENCE [LARGE SCALE GENOMIC DNA]</scope>
    <source>
        <strain evidence="3 4">CT2</strain>
    </source>
</reference>
<evidence type="ECO:0000259" key="2">
    <source>
        <dbReference type="PROSITE" id="PS50097"/>
    </source>
</evidence>
<feature type="compositionally biased region" description="Basic residues" evidence="1">
    <location>
        <begin position="805"/>
        <end position="819"/>
    </location>
</feature>
<keyword evidence="4" id="KW-1185">Reference proteome</keyword>
<protein>
    <recommendedName>
        <fullName evidence="2">BTB domain-containing protein</fullName>
    </recommendedName>
</protein>
<proteinExistence type="predicted"/>
<dbReference type="Gene3D" id="3.30.710.10">
    <property type="entry name" value="Potassium Channel Kv1.1, Chain A"/>
    <property type="match status" value="1"/>
</dbReference>
<gene>
    <name evidence="3" type="ORF">CTheo_4348</name>
</gene>
<evidence type="ECO:0000313" key="4">
    <source>
        <dbReference type="Proteomes" id="UP000383932"/>
    </source>
</evidence>
<dbReference type="InterPro" id="IPR000210">
    <property type="entry name" value="BTB/POZ_dom"/>
</dbReference>
<dbReference type="AlphaFoldDB" id="A0A5N5QLL8"/>
<evidence type="ECO:0000313" key="3">
    <source>
        <dbReference type="EMBL" id="KAB5592197.1"/>
    </source>
</evidence>
<dbReference type="InterPro" id="IPR001087">
    <property type="entry name" value="GDSL"/>
</dbReference>
<dbReference type="InterPro" id="IPR036514">
    <property type="entry name" value="SGNH_hydro_sf"/>
</dbReference>
<evidence type="ECO:0000256" key="1">
    <source>
        <dbReference type="SAM" id="MobiDB-lite"/>
    </source>
</evidence>
<dbReference type="EMBL" id="SSOP01000073">
    <property type="protein sequence ID" value="KAB5592197.1"/>
    <property type="molecule type" value="Genomic_DNA"/>
</dbReference>
<feature type="region of interest" description="Disordered" evidence="1">
    <location>
        <begin position="713"/>
        <end position="843"/>
    </location>
</feature>
<dbReference type="Gene3D" id="3.40.50.1110">
    <property type="entry name" value="SGNH hydrolase"/>
    <property type="match status" value="1"/>
</dbReference>
<dbReference type="SUPFAM" id="SSF52266">
    <property type="entry name" value="SGNH hydrolase"/>
    <property type="match status" value="1"/>
</dbReference>
<organism evidence="3 4">
    <name type="scientific">Ceratobasidium theobromae</name>
    <dbReference type="NCBI Taxonomy" id="1582974"/>
    <lineage>
        <taxon>Eukaryota</taxon>
        <taxon>Fungi</taxon>
        <taxon>Dikarya</taxon>
        <taxon>Basidiomycota</taxon>
        <taxon>Agaricomycotina</taxon>
        <taxon>Agaricomycetes</taxon>
        <taxon>Cantharellales</taxon>
        <taxon>Ceratobasidiaceae</taxon>
        <taxon>Ceratobasidium</taxon>
    </lineage>
</organism>